<dbReference type="Proteomes" id="UP001148838">
    <property type="component" value="Unassembled WGS sequence"/>
</dbReference>
<evidence type="ECO:0000313" key="2">
    <source>
        <dbReference type="EMBL" id="KAJ4451069.1"/>
    </source>
</evidence>
<feature type="compositionally biased region" description="Low complexity" evidence="1">
    <location>
        <begin position="1"/>
        <end position="16"/>
    </location>
</feature>
<keyword evidence="3" id="KW-1185">Reference proteome</keyword>
<accession>A0ABQ8TZY0</accession>
<evidence type="ECO:0000313" key="3">
    <source>
        <dbReference type="Proteomes" id="UP001148838"/>
    </source>
</evidence>
<sequence>MVAATSSTSSATAASTTDDDDGENHHDVIREVVAAAVESEGDGASGACASGFSGACAPVACGSRVLAVATSSSSMASCAEDTTQSVEKTESSCLGGGGGGGDDADDYDDDYDDPEGFHYIESEGVSLLIYRSLFRSMASVSKSRTTSCYMLQFPENRSMVNIVIHYGVICPRELYRMKAPCSSVFRCESLYAFLGPTQLSQKR</sequence>
<organism evidence="2 3">
    <name type="scientific">Periplaneta americana</name>
    <name type="common">American cockroach</name>
    <name type="synonym">Blatta americana</name>
    <dbReference type="NCBI Taxonomy" id="6978"/>
    <lineage>
        <taxon>Eukaryota</taxon>
        <taxon>Metazoa</taxon>
        <taxon>Ecdysozoa</taxon>
        <taxon>Arthropoda</taxon>
        <taxon>Hexapoda</taxon>
        <taxon>Insecta</taxon>
        <taxon>Pterygota</taxon>
        <taxon>Neoptera</taxon>
        <taxon>Polyneoptera</taxon>
        <taxon>Dictyoptera</taxon>
        <taxon>Blattodea</taxon>
        <taxon>Blattoidea</taxon>
        <taxon>Blattidae</taxon>
        <taxon>Blattinae</taxon>
        <taxon>Periplaneta</taxon>
    </lineage>
</organism>
<feature type="region of interest" description="Disordered" evidence="1">
    <location>
        <begin position="1"/>
        <end position="24"/>
    </location>
</feature>
<proteinExistence type="predicted"/>
<evidence type="ECO:0000256" key="1">
    <source>
        <dbReference type="SAM" id="MobiDB-lite"/>
    </source>
</evidence>
<comment type="caution">
    <text evidence="2">The sequence shown here is derived from an EMBL/GenBank/DDBJ whole genome shotgun (WGS) entry which is preliminary data.</text>
</comment>
<reference evidence="2 3" key="1">
    <citation type="journal article" date="2022" name="Allergy">
        <title>Genome assembly and annotation of Periplaneta americana reveal a comprehensive cockroach allergen profile.</title>
        <authorList>
            <person name="Wang L."/>
            <person name="Xiong Q."/>
            <person name="Saelim N."/>
            <person name="Wang L."/>
            <person name="Nong W."/>
            <person name="Wan A.T."/>
            <person name="Shi M."/>
            <person name="Liu X."/>
            <person name="Cao Q."/>
            <person name="Hui J.H.L."/>
            <person name="Sookrung N."/>
            <person name="Leung T.F."/>
            <person name="Tungtrongchitr A."/>
            <person name="Tsui S.K.W."/>
        </authorList>
    </citation>
    <scope>NUCLEOTIDE SEQUENCE [LARGE SCALE GENOMIC DNA]</scope>
    <source>
        <strain evidence="2">PWHHKU_190912</strain>
    </source>
</reference>
<protein>
    <submittedName>
        <fullName evidence="2">Uncharacterized protein</fullName>
    </submittedName>
</protein>
<gene>
    <name evidence="2" type="ORF">ANN_02506</name>
</gene>
<name>A0ABQ8TZY0_PERAM</name>
<dbReference type="EMBL" id="JAJSOF020000001">
    <property type="protein sequence ID" value="KAJ4451069.1"/>
    <property type="molecule type" value="Genomic_DNA"/>
</dbReference>